<name>A0ABZ2YTK7_9BACT</name>
<dbReference type="InterPro" id="IPR008915">
    <property type="entry name" value="Peptidase_M50"/>
</dbReference>
<keyword evidence="5 11" id="KW-0812">Transmembrane</keyword>
<dbReference type="PANTHER" id="PTHR42837">
    <property type="entry name" value="REGULATOR OF SIGMA-E PROTEASE RSEP"/>
    <property type="match status" value="1"/>
</dbReference>
<keyword evidence="7 11" id="KW-0862">Zinc</keyword>
<evidence type="ECO:0000256" key="6">
    <source>
        <dbReference type="ARBA" id="ARBA00022801"/>
    </source>
</evidence>
<dbReference type="SUPFAM" id="SSF50156">
    <property type="entry name" value="PDZ domain-like"/>
    <property type="match status" value="2"/>
</dbReference>
<dbReference type="InterPro" id="IPR004387">
    <property type="entry name" value="Pept_M50_Zn"/>
</dbReference>
<comment type="subcellular location">
    <subcellularLocation>
        <location evidence="2">Membrane</location>
        <topology evidence="2">Multi-pass membrane protein</topology>
    </subcellularLocation>
</comment>
<keyword evidence="8 11" id="KW-1133">Transmembrane helix</keyword>
<dbReference type="EMBL" id="CP149822">
    <property type="protein sequence ID" value="WZN42717.1"/>
    <property type="molecule type" value="Genomic_DNA"/>
</dbReference>
<keyword evidence="9 11" id="KW-0482">Metalloprotease</keyword>
<dbReference type="InterPro" id="IPR036034">
    <property type="entry name" value="PDZ_sf"/>
</dbReference>
<evidence type="ECO:0000256" key="5">
    <source>
        <dbReference type="ARBA" id="ARBA00022692"/>
    </source>
</evidence>
<evidence type="ECO:0000256" key="4">
    <source>
        <dbReference type="ARBA" id="ARBA00022670"/>
    </source>
</evidence>
<dbReference type="PANTHER" id="PTHR42837:SF2">
    <property type="entry name" value="MEMBRANE METALLOPROTEASE ARASP2, CHLOROPLASTIC-RELATED"/>
    <property type="match status" value="1"/>
</dbReference>
<dbReference type="Gene3D" id="2.30.42.10">
    <property type="match status" value="2"/>
</dbReference>
<dbReference type="Proteomes" id="UP001485459">
    <property type="component" value="Chromosome"/>
</dbReference>
<evidence type="ECO:0000313" key="14">
    <source>
        <dbReference type="Proteomes" id="UP001485459"/>
    </source>
</evidence>
<keyword evidence="11" id="KW-0479">Metal-binding</keyword>
<dbReference type="SMART" id="SM00228">
    <property type="entry name" value="PDZ"/>
    <property type="match status" value="2"/>
</dbReference>
<evidence type="ECO:0000256" key="2">
    <source>
        <dbReference type="ARBA" id="ARBA00004141"/>
    </source>
</evidence>
<dbReference type="InterPro" id="IPR041489">
    <property type="entry name" value="PDZ_6"/>
</dbReference>
<protein>
    <recommendedName>
        <fullName evidence="11">Zinc metalloprotease</fullName>
        <ecNumber evidence="11">3.4.24.-</ecNumber>
    </recommendedName>
</protein>
<evidence type="ECO:0000256" key="10">
    <source>
        <dbReference type="ARBA" id="ARBA00023136"/>
    </source>
</evidence>
<evidence type="ECO:0000256" key="7">
    <source>
        <dbReference type="ARBA" id="ARBA00022833"/>
    </source>
</evidence>
<feature type="transmembrane region" description="Helical" evidence="11">
    <location>
        <begin position="374"/>
        <end position="406"/>
    </location>
</feature>
<keyword evidence="6 11" id="KW-0378">Hydrolase</keyword>
<comment type="cofactor">
    <cofactor evidence="1 11">
        <name>Zn(2+)</name>
        <dbReference type="ChEBI" id="CHEBI:29105"/>
    </cofactor>
</comment>
<keyword evidence="14" id="KW-1185">Reference proteome</keyword>
<dbReference type="RefSeq" id="WP_341837551.1">
    <property type="nucleotide sequence ID" value="NZ_CP149822.1"/>
</dbReference>
<dbReference type="GO" id="GO:0008237">
    <property type="term" value="F:metallopeptidase activity"/>
    <property type="evidence" value="ECO:0007669"/>
    <property type="project" value="UniProtKB-KW"/>
</dbReference>
<reference evidence="14" key="1">
    <citation type="submission" date="2024-03" db="EMBL/GenBank/DDBJ databases">
        <title>Chitinophaga horti sp. nov., isolated from garden soil.</title>
        <authorList>
            <person name="Lee D.S."/>
            <person name="Han D.M."/>
            <person name="Baek J.H."/>
            <person name="Choi D.G."/>
            <person name="Jeon J.H."/>
            <person name="Jeon C.O."/>
        </authorList>
    </citation>
    <scope>NUCLEOTIDE SEQUENCE [LARGE SCALE GENOMIC DNA]</scope>
    <source>
        <strain evidence="14">GPA1</strain>
    </source>
</reference>
<evidence type="ECO:0000256" key="8">
    <source>
        <dbReference type="ARBA" id="ARBA00022989"/>
    </source>
</evidence>
<gene>
    <name evidence="13" type="primary">rseP</name>
    <name evidence="13" type="ORF">WJU16_06675</name>
</gene>
<comment type="similarity">
    <text evidence="3 11">Belongs to the peptidase M50B family.</text>
</comment>
<evidence type="ECO:0000256" key="1">
    <source>
        <dbReference type="ARBA" id="ARBA00001947"/>
    </source>
</evidence>
<feature type="transmembrane region" description="Helical" evidence="11">
    <location>
        <begin position="6"/>
        <end position="26"/>
    </location>
</feature>
<dbReference type="EC" id="3.4.24.-" evidence="11"/>
<evidence type="ECO:0000256" key="11">
    <source>
        <dbReference type="RuleBase" id="RU362031"/>
    </source>
</evidence>
<dbReference type="NCBIfam" id="TIGR00054">
    <property type="entry name" value="RIP metalloprotease RseP"/>
    <property type="match status" value="1"/>
</dbReference>
<proteinExistence type="inferred from homology"/>
<evidence type="ECO:0000259" key="12">
    <source>
        <dbReference type="PROSITE" id="PS50106"/>
    </source>
</evidence>
<evidence type="ECO:0000313" key="13">
    <source>
        <dbReference type="EMBL" id="WZN42717.1"/>
    </source>
</evidence>
<organism evidence="13 14">
    <name type="scientific">Chitinophaga pollutisoli</name>
    <dbReference type="NCBI Taxonomy" id="3133966"/>
    <lineage>
        <taxon>Bacteria</taxon>
        <taxon>Pseudomonadati</taxon>
        <taxon>Bacteroidota</taxon>
        <taxon>Chitinophagia</taxon>
        <taxon>Chitinophagales</taxon>
        <taxon>Chitinophagaceae</taxon>
        <taxon>Chitinophaga</taxon>
    </lineage>
</organism>
<evidence type="ECO:0000256" key="9">
    <source>
        <dbReference type="ARBA" id="ARBA00023049"/>
    </source>
</evidence>
<keyword evidence="4" id="KW-0645">Protease</keyword>
<dbReference type="Pfam" id="PF17820">
    <property type="entry name" value="PDZ_6"/>
    <property type="match status" value="1"/>
</dbReference>
<dbReference type="Pfam" id="PF02163">
    <property type="entry name" value="Peptidase_M50"/>
    <property type="match status" value="1"/>
</dbReference>
<keyword evidence="10 11" id="KW-0472">Membrane</keyword>
<dbReference type="InterPro" id="IPR001478">
    <property type="entry name" value="PDZ"/>
</dbReference>
<sequence length="449" mass="50201">METTAILVKAGQLLLSLSILVVLHELGHFIPAKLFKTKVEKFYLFFDPWFSLFKFKKGDTEYGIGWLPLGGYVKISGMIDESMDKEQMNRPPEPWEFRSKPAWQRLIIMIGGVTVNLILGFLIYTLILWHWGEKLLPVANVKYGIYTDSVGYKIGLKDGDILMSVDNKPQEDFRDITKGVILDEAKTIQVIRDGKQVDVHIQEGFVGGTIKKKGPIAAVRLPAVIDTVLAEIKKVETPAYKAGLRAGDTVLAINGQPVQWFHEISKLVVKDTGKTISVTVKRGADTLTKSATIPSAGYLGVNISPDRHLEYVTKHYTFGQAIPAGFTTAIETLVDYVKQLRLIFVSKEVKASESLGGFMSIGNLFPSEWDWQSFWTLTALLSIILAFMNILPIPALDGGHVLFLIYEIITGRKPSEKFMEYAQIVGMVLLFGLLLYANGLDIWRWLTGK</sequence>
<evidence type="ECO:0000256" key="3">
    <source>
        <dbReference type="ARBA" id="ARBA00007931"/>
    </source>
</evidence>
<accession>A0ABZ2YTK7</accession>
<feature type="transmembrane region" description="Helical" evidence="11">
    <location>
        <begin position="106"/>
        <end position="131"/>
    </location>
</feature>
<feature type="transmembrane region" description="Helical" evidence="11">
    <location>
        <begin position="418"/>
        <end position="437"/>
    </location>
</feature>
<feature type="domain" description="PDZ" evidence="12">
    <location>
        <begin position="187"/>
        <end position="284"/>
    </location>
</feature>
<dbReference type="PROSITE" id="PS50106">
    <property type="entry name" value="PDZ"/>
    <property type="match status" value="1"/>
</dbReference>
<dbReference type="CDD" id="cd06163">
    <property type="entry name" value="S2P-M50_PDZ_RseP-like"/>
    <property type="match status" value="1"/>
</dbReference>